<dbReference type="GO" id="GO:0042802">
    <property type="term" value="F:identical protein binding"/>
    <property type="evidence" value="ECO:0007669"/>
    <property type="project" value="InterPro"/>
</dbReference>
<dbReference type="Gene3D" id="1.25.40.10">
    <property type="entry name" value="Tetratricopeptide repeat domain"/>
    <property type="match status" value="6"/>
</dbReference>
<accession>A0A366GFG5</accession>
<dbReference type="InterPro" id="IPR019734">
    <property type="entry name" value="TPR_rpt"/>
</dbReference>
<keyword evidence="2" id="KW-0449">Lipoprotein</keyword>
<evidence type="ECO:0000256" key="1">
    <source>
        <dbReference type="PROSITE-ProRule" id="PRU00339"/>
    </source>
</evidence>
<reference evidence="2 3" key="1">
    <citation type="submission" date="2018-06" db="EMBL/GenBank/DDBJ databases">
        <title>Freshwater and sediment microbial communities from various areas in North America, analyzing microbe dynamics in response to fracking.</title>
        <authorList>
            <person name="Lamendella R."/>
        </authorList>
    </citation>
    <scope>NUCLEOTIDE SEQUENCE [LARGE SCALE GENOMIC DNA]</scope>
    <source>
        <strain evidence="2 3">114J</strain>
    </source>
</reference>
<dbReference type="Pfam" id="PF07721">
    <property type="entry name" value="TPR_4"/>
    <property type="match status" value="1"/>
</dbReference>
<dbReference type="Pfam" id="PF14559">
    <property type="entry name" value="TPR_19"/>
    <property type="match status" value="3"/>
</dbReference>
<comment type="caution">
    <text evidence="2">The sequence shown here is derived from an EMBL/GenBank/DDBJ whole genome shotgun (WGS) entry which is preliminary data.</text>
</comment>
<dbReference type="InterPro" id="IPR011990">
    <property type="entry name" value="TPR-like_helical_dom_sf"/>
</dbReference>
<evidence type="ECO:0000313" key="2">
    <source>
        <dbReference type="EMBL" id="RBP25699.1"/>
    </source>
</evidence>
<dbReference type="PROSITE" id="PS51257">
    <property type="entry name" value="PROKAR_LIPOPROTEIN"/>
    <property type="match status" value="1"/>
</dbReference>
<organism evidence="2 3">
    <name type="scientific">Marinobacter pelagius</name>
    <dbReference type="NCBI Taxonomy" id="379482"/>
    <lineage>
        <taxon>Bacteria</taxon>
        <taxon>Pseudomonadati</taxon>
        <taxon>Pseudomonadota</taxon>
        <taxon>Gammaproteobacteria</taxon>
        <taxon>Pseudomonadales</taxon>
        <taxon>Marinobacteraceae</taxon>
        <taxon>Marinobacter</taxon>
    </lineage>
</organism>
<dbReference type="Proteomes" id="UP000252995">
    <property type="component" value="Unassembled WGS sequence"/>
</dbReference>
<feature type="repeat" description="TPR" evidence="1">
    <location>
        <begin position="491"/>
        <end position="524"/>
    </location>
</feature>
<evidence type="ECO:0000313" key="3">
    <source>
        <dbReference type="Proteomes" id="UP000252995"/>
    </source>
</evidence>
<dbReference type="SMART" id="SM00028">
    <property type="entry name" value="TPR"/>
    <property type="match status" value="10"/>
</dbReference>
<dbReference type="PROSITE" id="PS50005">
    <property type="entry name" value="TPR"/>
    <property type="match status" value="2"/>
</dbReference>
<dbReference type="OrthoDB" id="9766710at2"/>
<name>A0A366GFG5_9GAMM</name>
<protein>
    <submittedName>
        <fullName evidence="2">Putative PEP-CTERM system TPR-repeat lipoprotein</fullName>
    </submittedName>
</protein>
<dbReference type="Pfam" id="PF13432">
    <property type="entry name" value="TPR_16"/>
    <property type="match status" value="3"/>
</dbReference>
<dbReference type="PANTHER" id="PTHR12558:SF13">
    <property type="entry name" value="CELL DIVISION CYCLE PROTEIN 27 HOMOLOG"/>
    <property type="match status" value="1"/>
</dbReference>
<dbReference type="EMBL" id="QNRO01000021">
    <property type="protein sequence ID" value="RBP25699.1"/>
    <property type="molecule type" value="Genomic_DNA"/>
</dbReference>
<sequence length="893" mass="98607">MKLAEVLRVTLLSTAIVLGIAGCGSDTEMTQEELQYISHLDQARFFQKQGELKASTLEARSAIELQPQRSEPYLLIINNLLIAGDAVNAERQLDELLERIPDQSLNSTERNRAHLIRAEALLMKGRHEQALATLEQLDSPGSEEQLEADLLKGRILIDSGQLEQAGEVYRQARDTNGNAIMPVIGLARVAWLSGDPEQANELLDTASQIDESHPELWLLKARIAEANEQWGEAETAYIRALEDIGQYDVMTYRKYETISALINVLRAQGKAKEAFVYEEILAKSAPGTIKANLTAAQAALQENDLESAAGYLEEILAQAPEHQQGALLLGLIRLRQGRVEEAESLLAPIAETGELEAASKLLAATRLSLNDIEGAREAIADLEGNESDPSVMALVGITALASGDSETGERIIESALANKPDYHTLRLRYARYLVQAGRTEDALEHIRMLTDVPALRDDAWQLMVQAYASNGQLDQAVAASEQWIEKQPENSRALLVRGELALQNEEPDAAERYFEQARETAPETAAPLVALARLSLYRENRDAAIAHYREALATEPNTTEAIRGLSELLTPEELAADMEEILAGQPDAIAPRMVLLEQALLAENHTRADELTAILLERTAENQPAEAEPLVAKLYYDTAARKMAEDNTAEAQRLLDRGRALFPDQLDIAVASASLAFRQGRPEQARRIVEETRLAHPESDRPLVVEAEYLANEGNHKAAARMYQLALEKQSRVVTELAHARELNRAGDPEAAIAALEQAMQTWPNDPRLPLTLALFAQNQTQPDKAKQAYKRALELDSDNILALNNLAWLYFESDHPDALQLAERAYKLAPQSGSVADTYGWILFNKGFHEDSLPILEKAYELEPGEQIALHLAEAYKATGQQEKADALLEKL</sequence>
<dbReference type="SUPFAM" id="SSF81901">
    <property type="entry name" value="HCP-like"/>
    <property type="match status" value="1"/>
</dbReference>
<proteinExistence type="predicted"/>
<dbReference type="SUPFAM" id="SSF48452">
    <property type="entry name" value="TPR-like"/>
    <property type="match status" value="3"/>
</dbReference>
<keyword evidence="1" id="KW-0802">TPR repeat</keyword>
<dbReference type="AlphaFoldDB" id="A0A366GFG5"/>
<dbReference type="InterPro" id="IPR011717">
    <property type="entry name" value="TPR-4"/>
</dbReference>
<gene>
    <name evidence="2" type="ORF">DET50_12141</name>
</gene>
<feature type="repeat" description="TPR" evidence="1">
    <location>
        <begin position="525"/>
        <end position="558"/>
    </location>
</feature>
<dbReference type="PANTHER" id="PTHR12558">
    <property type="entry name" value="CELL DIVISION CYCLE 16,23,27"/>
    <property type="match status" value="1"/>
</dbReference>